<accession>A0A1U9NGM9</accession>
<dbReference type="InterPro" id="IPR016181">
    <property type="entry name" value="Acyl_CoA_acyltransferase"/>
</dbReference>
<evidence type="ECO:0000313" key="2">
    <source>
        <dbReference type="Proteomes" id="UP000189674"/>
    </source>
</evidence>
<dbReference type="AlphaFoldDB" id="A0A1U9NGM9"/>
<dbReference type="KEGG" id="alus:STSP2_00103"/>
<dbReference type="OrthoDB" id="288530at2"/>
<organism evidence="1 2">
    <name type="scientific">Anaerohalosphaera lusitana</name>
    <dbReference type="NCBI Taxonomy" id="1936003"/>
    <lineage>
        <taxon>Bacteria</taxon>
        <taxon>Pseudomonadati</taxon>
        <taxon>Planctomycetota</taxon>
        <taxon>Phycisphaerae</taxon>
        <taxon>Sedimentisphaerales</taxon>
        <taxon>Anaerohalosphaeraceae</taxon>
        <taxon>Anaerohalosphaera</taxon>
    </lineage>
</organism>
<gene>
    <name evidence="1" type="ORF">STSP2_00103</name>
</gene>
<name>A0A1U9NGM9_9BACT</name>
<dbReference type="STRING" id="1936003.STSP2_00103"/>
<reference evidence="2" key="1">
    <citation type="submission" date="2017-02" db="EMBL/GenBank/DDBJ databases">
        <title>Comparative genomics and description of representatives of a novel lineage of planctomycetes thriving in anoxic sediments.</title>
        <authorList>
            <person name="Spring S."/>
            <person name="Bunk B."/>
            <person name="Sproer C."/>
        </authorList>
    </citation>
    <scope>NUCLEOTIDE SEQUENCE [LARGE SCALE GENOMIC DNA]</scope>
    <source>
        <strain evidence="2">ST-NAGAB-D1</strain>
    </source>
</reference>
<dbReference type="RefSeq" id="WP_146658835.1">
    <property type="nucleotide sequence ID" value="NZ_CP019791.1"/>
</dbReference>
<sequence>MAGRIDRRMDAKRKTCSVADNLIIQRAGRAEYQRLARFHYRDTSLGPYAAIFAMCDKRAWGMEKGGVVGAIVYSMPVPNLALRNVVTDGRYAGFGDRRLGLAMLNREVRLISRVVIEPRYRGLGLAARLVRETMPKMNVPFVEAQAVMGKVNPFLERAGMSSIRGAVPVRAARLIELLSAAGIEEEEFVDPAAVHAKLGTLEPDLRSIVEYEFRRFLQAYGRRKNMPDGVERTAYIISKLGERPVYYYWFDPGWKRGDKQSRNADLTGGKYGTE</sequence>
<protein>
    <recommendedName>
        <fullName evidence="3">N-acetyltransferase domain-containing protein</fullName>
    </recommendedName>
</protein>
<dbReference type="Proteomes" id="UP000189674">
    <property type="component" value="Chromosome"/>
</dbReference>
<dbReference type="EMBL" id="CP019791">
    <property type="protein sequence ID" value="AQT66965.1"/>
    <property type="molecule type" value="Genomic_DNA"/>
</dbReference>
<dbReference type="SUPFAM" id="SSF55729">
    <property type="entry name" value="Acyl-CoA N-acyltransferases (Nat)"/>
    <property type="match status" value="1"/>
</dbReference>
<proteinExistence type="predicted"/>
<evidence type="ECO:0000313" key="1">
    <source>
        <dbReference type="EMBL" id="AQT66965.1"/>
    </source>
</evidence>
<evidence type="ECO:0008006" key="3">
    <source>
        <dbReference type="Google" id="ProtNLM"/>
    </source>
</evidence>
<keyword evidence="2" id="KW-1185">Reference proteome</keyword>